<dbReference type="GeneID" id="37011022"/>
<reference evidence="1 2" key="1">
    <citation type="journal article" date="2018" name="Mol. Biol. Evol.">
        <title>Broad Genomic Sampling Reveals a Smut Pathogenic Ancestry of the Fungal Clade Ustilaginomycotina.</title>
        <authorList>
            <person name="Kijpornyongpan T."/>
            <person name="Mondo S.J."/>
            <person name="Barry K."/>
            <person name="Sandor L."/>
            <person name="Lee J."/>
            <person name="Lipzen A."/>
            <person name="Pangilinan J."/>
            <person name="LaButti K."/>
            <person name="Hainaut M."/>
            <person name="Henrissat B."/>
            <person name="Grigoriev I.V."/>
            <person name="Spatafora J.W."/>
            <person name="Aime M.C."/>
        </authorList>
    </citation>
    <scope>NUCLEOTIDE SEQUENCE [LARGE SCALE GENOMIC DNA]</scope>
    <source>
        <strain evidence="1 2">MCA 4718</strain>
    </source>
</reference>
<accession>A0A316UAV5</accession>
<protein>
    <submittedName>
        <fullName evidence="1">Uncharacterized protein</fullName>
    </submittedName>
</protein>
<organism evidence="1 2">
    <name type="scientific">Pseudomicrostroma glucosiphilum</name>
    <dbReference type="NCBI Taxonomy" id="1684307"/>
    <lineage>
        <taxon>Eukaryota</taxon>
        <taxon>Fungi</taxon>
        <taxon>Dikarya</taxon>
        <taxon>Basidiomycota</taxon>
        <taxon>Ustilaginomycotina</taxon>
        <taxon>Exobasidiomycetes</taxon>
        <taxon>Microstromatales</taxon>
        <taxon>Microstromatales incertae sedis</taxon>
        <taxon>Pseudomicrostroma</taxon>
    </lineage>
</organism>
<evidence type="ECO:0000313" key="1">
    <source>
        <dbReference type="EMBL" id="PWN22346.1"/>
    </source>
</evidence>
<dbReference type="Proteomes" id="UP000245942">
    <property type="component" value="Unassembled WGS sequence"/>
</dbReference>
<dbReference type="EMBL" id="KZ819323">
    <property type="protein sequence ID" value="PWN22346.1"/>
    <property type="molecule type" value="Genomic_DNA"/>
</dbReference>
<name>A0A316UAV5_9BASI</name>
<sequence length="78" mass="8607">MPYFFPPLSPSPSPSPSPSCIFMDPQTGSCFLPFLFLFLFSPPFRTYIPALSLSLNLSLKLFCIAGLPIHPLQFLPSA</sequence>
<gene>
    <name evidence="1" type="ORF">BCV69DRAFT_141406</name>
</gene>
<proteinExistence type="predicted"/>
<dbReference type="AlphaFoldDB" id="A0A316UAV5"/>
<dbReference type="RefSeq" id="XP_025349506.1">
    <property type="nucleotide sequence ID" value="XM_025489288.1"/>
</dbReference>
<evidence type="ECO:0000313" key="2">
    <source>
        <dbReference type="Proteomes" id="UP000245942"/>
    </source>
</evidence>
<keyword evidence="2" id="KW-1185">Reference proteome</keyword>